<dbReference type="GO" id="GO:0006123">
    <property type="term" value="P:mitochondrial electron transport, cytochrome c to oxygen"/>
    <property type="evidence" value="ECO:0007669"/>
    <property type="project" value="InterPro"/>
</dbReference>
<keyword evidence="6" id="KW-0809">Transit peptide</keyword>
<comment type="pathway">
    <text evidence="2">Energy metabolism; oxidative phosphorylation.</text>
</comment>
<evidence type="ECO:0000313" key="12">
    <source>
        <dbReference type="EMBL" id="PAV77774.1"/>
    </source>
</evidence>
<accession>A0A2A2KV06</accession>
<gene>
    <name evidence="12" type="ORF">WR25_22746</name>
</gene>
<organism evidence="12 13">
    <name type="scientific">Diploscapter pachys</name>
    <dbReference type="NCBI Taxonomy" id="2018661"/>
    <lineage>
        <taxon>Eukaryota</taxon>
        <taxon>Metazoa</taxon>
        <taxon>Ecdysozoa</taxon>
        <taxon>Nematoda</taxon>
        <taxon>Chromadorea</taxon>
        <taxon>Rhabditida</taxon>
        <taxon>Rhabditina</taxon>
        <taxon>Rhabditomorpha</taxon>
        <taxon>Rhabditoidea</taxon>
        <taxon>Rhabditidae</taxon>
        <taxon>Diploscapter</taxon>
    </lineage>
</organism>
<feature type="transmembrane region" description="Helical" evidence="11">
    <location>
        <begin position="59"/>
        <end position="80"/>
    </location>
</feature>
<evidence type="ECO:0000256" key="5">
    <source>
        <dbReference type="ARBA" id="ARBA00022792"/>
    </source>
</evidence>
<evidence type="ECO:0000256" key="8">
    <source>
        <dbReference type="ARBA" id="ARBA00023128"/>
    </source>
</evidence>
<comment type="similarity">
    <text evidence="3">Belongs to the cytochrome c oxidase VIIc family.</text>
</comment>
<evidence type="ECO:0000256" key="3">
    <source>
        <dbReference type="ARBA" id="ARBA00010514"/>
    </source>
</evidence>
<dbReference type="OrthoDB" id="9974841at2759"/>
<dbReference type="AlphaFoldDB" id="A0A2A2KV06"/>
<keyword evidence="8" id="KW-0496">Mitochondrion</keyword>
<name>A0A2A2KV06_9BILA</name>
<dbReference type="EMBL" id="LIAE01007661">
    <property type="protein sequence ID" value="PAV77774.1"/>
    <property type="molecule type" value="Genomic_DNA"/>
</dbReference>
<dbReference type="SUPFAM" id="SSF81427">
    <property type="entry name" value="Mitochondrial cytochrome c oxidase subunit VIIc (aka VIIIa)"/>
    <property type="match status" value="1"/>
</dbReference>
<dbReference type="PANTHER" id="PTHR13313:SF0">
    <property type="entry name" value="CYTOCHROME C OXIDASE SUBUNIT 7C, MITOCHONDRIAL"/>
    <property type="match status" value="1"/>
</dbReference>
<reference evidence="12 13" key="1">
    <citation type="journal article" date="2017" name="Curr. Biol.">
        <title>Genome architecture and evolution of a unichromosomal asexual nematode.</title>
        <authorList>
            <person name="Fradin H."/>
            <person name="Zegar C."/>
            <person name="Gutwein M."/>
            <person name="Lucas J."/>
            <person name="Kovtun M."/>
            <person name="Corcoran D."/>
            <person name="Baugh L.R."/>
            <person name="Kiontke K."/>
            <person name="Gunsalus K."/>
            <person name="Fitch D.H."/>
            <person name="Piano F."/>
        </authorList>
    </citation>
    <scope>NUCLEOTIDE SEQUENCE [LARGE SCALE GENOMIC DNA]</scope>
    <source>
        <strain evidence="12">PF1309</strain>
    </source>
</reference>
<dbReference type="Gene3D" id="4.10.49.10">
    <property type="entry name" value="Cytochrome c oxidase subunit VIIc"/>
    <property type="match status" value="1"/>
</dbReference>
<protein>
    <submittedName>
        <fullName evidence="12">Uncharacterized protein</fullName>
    </submittedName>
</protein>
<dbReference type="Pfam" id="PF02935">
    <property type="entry name" value="COX7C"/>
    <property type="match status" value="1"/>
</dbReference>
<keyword evidence="4 11" id="KW-0812">Transmembrane</keyword>
<evidence type="ECO:0000256" key="2">
    <source>
        <dbReference type="ARBA" id="ARBA00004673"/>
    </source>
</evidence>
<dbReference type="PANTHER" id="PTHR13313">
    <property type="entry name" value="CYTOCHROME C OXIDASE SUBUNIT VIIC"/>
    <property type="match status" value="1"/>
</dbReference>
<keyword evidence="13" id="KW-1185">Reference proteome</keyword>
<feature type="region of interest" description="Disordered" evidence="10">
    <location>
        <begin position="13"/>
        <end position="32"/>
    </location>
</feature>
<sequence>MLLARRTLGPLLNSFRKSSHGHGHTSVPAPVKYTGQSPNGFIEDGWSGARLPIDVRNKWLFATKVIAFLGVGYWAPFFIVEYQLRKNNAH</sequence>
<evidence type="ECO:0000256" key="7">
    <source>
        <dbReference type="ARBA" id="ARBA00022989"/>
    </source>
</evidence>
<dbReference type="GO" id="GO:0005743">
    <property type="term" value="C:mitochondrial inner membrane"/>
    <property type="evidence" value="ECO:0007669"/>
    <property type="project" value="UniProtKB-SubCell"/>
</dbReference>
<evidence type="ECO:0000256" key="1">
    <source>
        <dbReference type="ARBA" id="ARBA00004434"/>
    </source>
</evidence>
<dbReference type="InterPro" id="IPR004202">
    <property type="entry name" value="COX7C/Cox8"/>
</dbReference>
<dbReference type="STRING" id="2018661.A0A2A2KV06"/>
<evidence type="ECO:0000256" key="6">
    <source>
        <dbReference type="ARBA" id="ARBA00022946"/>
    </source>
</evidence>
<dbReference type="UniPathway" id="UPA00705"/>
<evidence type="ECO:0000256" key="11">
    <source>
        <dbReference type="SAM" id="Phobius"/>
    </source>
</evidence>
<keyword evidence="9 11" id="KW-0472">Membrane</keyword>
<proteinExistence type="inferred from homology"/>
<dbReference type="Proteomes" id="UP000218231">
    <property type="component" value="Unassembled WGS sequence"/>
</dbReference>
<keyword evidence="7 11" id="KW-1133">Transmembrane helix</keyword>
<evidence type="ECO:0000256" key="4">
    <source>
        <dbReference type="ARBA" id="ARBA00022692"/>
    </source>
</evidence>
<dbReference type="GO" id="GO:0045277">
    <property type="term" value="C:respiratory chain complex IV"/>
    <property type="evidence" value="ECO:0007669"/>
    <property type="project" value="InterPro"/>
</dbReference>
<evidence type="ECO:0000256" key="10">
    <source>
        <dbReference type="SAM" id="MobiDB-lite"/>
    </source>
</evidence>
<comment type="caution">
    <text evidence="12">The sequence shown here is derived from an EMBL/GenBank/DDBJ whole genome shotgun (WGS) entry which is preliminary data.</text>
</comment>
<comment type="subcellular location">
    <subcellularLocation>
        <location evidence="1">Mitochondrion inner membrane</location>
        <topology evidence="1">Single-pass membrane protein</topology>
    </subcellularLocation>
</comment>
<keyword evidence="5" id="KW-0999">Mitochondrion inner membrane</keyword>
<dbReference type="InterPro" id="IPR036636">
    <property type="entry name" value="COX7C/Cox8_sf"/>
</dbReference>
<evidence type="ECO:0000256" key="9">
    <source>
        <dbReference type="ARBA" id="ARBA00023136"/>
    </source>
</evidence>
<evidence type="ECO:0000313" key="13">
    <source>
        <dbReference type="Proteomes" id="UP000218231"/>
    </source>
</evidence>